<evidence type="ECO:0000313" key="10">
    <source>
        <dbReference type="Proteomes" id="UP000515150"/>
    </source>
</evidence>
<keyword evidence="10" id="KW-1185">Reference proteome</keyword>
<dbReference type="Gene3D" id="2.10.60.10">
    <property type="entry name" value="CD59"/>
    <property type="match status" value="2"/>
</dbReference>
<dbReference type="InterPro" id="IPR050918">
    <property type="entry name" value="CNF-like_PLA2_Inhibitor"/>
</dbReference>
<evidence type="ECO:0000256" key="3">
    <source>
        <dbReference type="ARBA" id="ARBA00022475"/>
    </source>
</evidence>
<evidence type="ECO:0000256" key="1">
    <source>
        <dbReference type="ARBA" id="ARBA00004236"/>
    </source>
</evidence>
<dbReference type="Pfam" id="PF00021">
    <property type="entry name" value="UPAR_LY6"/>
    <property type="match status" value="1"/>
</dbReference>
<accession>A0A6P7MHC6</accession>
<dbReference type="Proteomes" id="UP000515150">
    <property type="component" value="Chromosome 4"/>
</dbReference>
<evidence type="ECO:0000259" key="9">
    <source>
        <dbReference type="SMART" id="SM00134"/>
    </source>
</evidence>
<evidence type="ECO:0000256" key="6">
    <source>
        <dbReference type="ARBA" id="ARBA00023136"/>
    </source>
</evidence>
<dbReference type="AlphaFoldDB" id="A0A6P7MHC6"/>
<dbReference type="PANTHER" id="PTHR20914">
    <property type="entry name" value="LY6/PLAUR DOMAIN-CONTAINING PROTEIN 8"/>
    <property type="match status" value="1"/>
</dbReference>
<feature type="domain" description="UPAR/Ly6" evidence="9">
    <location>
        <begin position="20"/>
        <end position="115"/>
    </location>
</feature>
<dbReference type="Pfam" id="PF00087">
    <property type="entry name" value="Toxin_TOLIP"/>
    <property type="match status" value="1"/>
</dbReference>
<organism evidence="10 11">
    <name type="scientific">Betta splendens</name>
    <name type="common">Siamese fighting fish</name>
    <dbReference type="NCBI Taxonomy" id="158456"/>
    <lineage>
        <taxon>Eukaryota</taxon>
        <taxon>Metazoa</taxon>
        <taxon>Chordata</taxon>
        <taxon>Craniata</taxon>
        <taxon>Vertebrata</taxon>
        <taxon>Euteleostomi</taxon>
        <taxon>Actinopterygii</taxon>
        <taxon>Neopterygii</taxon>
        <taxon>Teleostei</taxon>
        <taxon>Neoteleostei</taxon>
        <taxon>Acanthomorphata</taxon>
        <taxon>Anabantaria</taxon>
        <taxon>Anabantiformes</taxon>
        <taxon>Anabantoidei</taxon>
        <taxon>Osphronemidae</taxon>
        <taxon>Betta</taxon>
    </lineage>
</organism>
<dbReference type="PANTHER" id="PTHR20914:SF9">
    <property type="entry name" value="COILED, ISOFORM A"/>
    <property type="match status" value="1"/>
</dbReference>
<gene>
    <name evidence="11" type="primary">LOC114854816</name>
</gene>
<comment type="subcellular location">
    <subcellularLocation>
        <location evidence="1">Cell membrane</location>
    </subcellularLocation>
    <subcellularLocation>
        <location evidence="2">Secreted</location>
    </subcellularLocation>
</comment>
<name>A0A6P7MHC6_BETSP</name>
<dbReference type="InParanoid" id="A0A6P7MHC6"/>
<feature type="domain" description="UPAR/Ly6" evidence="9">
    <location>
        <begin position="116"/>
        <end position="204"/>
    </location>
</feature>
<dbReference type="GO" id="GO:0005576">
    <property type="term" value="C:extracellular region"/>
    <property type="evidence" value="ECO:0007669"/>
    <property type="project" value="UniProtKB-SubCell"/>
</dbReference>
<evidence type="ECO:0000313" key="11">
    <source>
        <dbReference type="RefSeq" id="XP_029005364.1"/>
    </source>
</evidence>
<feature type="signal peptide" evidence="8">
    <location>
        <begin position="1"/>
        <end position="19"/>
    </location>
</feature>
<dbReference type="KEGG" id="bspl:114854816"/>
<dbReference type="GO" id="GO:0005886">
    <property type="term" value="C:plasma membrane"/>
    <property type="evidence" value="ECO:0007669"/>
    <property type="project" value="UniProtKB-SubCell"/>
</dbReference>
<dbReference type="InterPro" id="IPR045860">
    <property type="entry name" value="Snake_toxin-like_sf"/>
</dbReference>
<dbReference type="InterPro" id="IPR016054">
    <property type="entry name" value="LY6_UPA_recep-like"/>
</dbReference>
<keyword evidence="6" id="KW-0472">Membrane</keyword>
<dbReference type="InterPro" id="IPR035076">
    <property type="entry name" value="Toxin/TOLIP"/>
</dbReference>
<dbReference type="SMART" id="SM00134">
    <property type="entry name" value="LU"/>
    <property type="match status" value="2"/>
</dbReference>
<dbReference type="GeneID" id="114854816"/>
<proteinExistence type="predicted"/>
<protein>
    <submittedName>
        <fullName evidence="11">Urokinase plasminogen activator surface receptor-like</fullName>
    </submittedName>
</protein>
<dbReference type="RefSeq" id="XP_029005364.1">
    <property type="nucleotide sequence ID" value="XM_029149531.2"/>
</dbReference>
<dbReference type="OrthoDB" id="5945173at2759"/>
<evidence type="ECO:0000256" key="5">
    <source>
        <dbReference type="ARBA" id="ARBA00022729"/>
    </source>
</evidence>
<evidence type="ECO:0000256" key="7">
    <source>
        <dbReference type="ARBA" id="ARBA00023180"/>
    </source>
</evidence>
<evidence type="ECO:0000256" key="2">
    <source>
        <dbReference type="ARBA" id="ARBA00004613"/>
    </source>
</evidence>
<sequence length="212" mass="21261">MKLILGLSLVWTLLSAAAALQCLTCTDTQCSNTTPQTCSSEAACVTAAIQASTPATTVQQLWKTCAQASVCAANGSTAFSLSTTGLKATAASQCCSTDNCNAAAPSLPGAQAPNSFQCFSCDFTDGNCSTRIQCRGIENNCFRASVTIGASTSLTLGCVSSTLCAAASSFTLPVVQTVSNITCCGTSLCNSAPAAATASACLLLGLLALSRC</sequence>
<keyword evidence="3" id="KW-1003">Cell membrane</keyword>
<keyword evidence="7" id="KW-0325">Glycoprotein</keyword>
<evidence type="ECO:0000256" key="4">
    <source>
        <dbReference type="ARBA" id="ARBA00022525"/>
    </source>
</evidence>
<feature type="chain" id="PRO_5028395695" evidence="8">
    <location>
        <begin position="20"/>
        <end position="212"/>
    </location>
</feature>
<dbReference type="SUPFAM" id="SSF57302">
    <property type="entry name" value="Snake toxin-like"/>
    <property type="match status" value="2"/>
</dbReference>
<keyword evidence="5 8" id="KW-0732">Signal</keyword>
<keyword evidence="4" id="KW-0964">Secreted</keyword>
<evidence type="ECO:0000256" key="8">
    <source>
        <dbReference type="SAM" id="SignalP"/>
    </source>
</evidence>
<reference evidence="11" key="1">
    <citation type="submission" date="2025-08" db="UniProtKB">
        <authorList>
            <consortium name="RefSeq"/>
        </authorList>
    </citation>
    <scope>IDENTIFICATION</scope>
</reference>